<sequence length="817" mass="89347">MPHSLIILAVLFFNAIVGTIQEGKAQNTLSALKKFVETSATVLRDGERYGISDQEVVPGDIIILQEGEKAPADARIIMSHGLRVDEASLTGESEPVNKIADIISRENLPLADQKNIVFKGTYVSSGNGKAVVVATNISTAIGKIAKEISVIDTEIPLKTKIRHLSKAIIVVVFFIAIVIFAAGVVLGHPLTEMLKIVVSLSVSIIPEGLPVVMTLVLATGVWRMSKHNALVKRLQAVEALGQAQVIALDKTGTITKNELVIRKVFVENKLFDIDGIGYEPKGGIMLGGNVIDPTTHDGLSFIGKAAALCANAGLYYAAKDKQWRISGDPTEAAMLVFGEKIGFHHEKIELESPLIAEVPFDYKLKYHATLHQVGKNNLLTVIGAPEVILNLCQRVKGEKTDQKLTDKEKQELQKISEKMSGQGLRVLAVAVNQDFSDDLEPKNLNSLSFVGLLGMQDALRPEVKEAVSRAKETGIRVVMVTGDHKITAQAIAKEAGIYRDGDEILTGADIDSMSDVELSGRLSIVSVFARVTPEHKLKIINAYKKRGEIIAMTGDGVNDAPSLVAADLGVAMGKIGTEVAKEASDIVLLDDNFGSIVSAIEEGRSIYKTIKRVMLYLFSTSLGEILTITGALLLGYPLPILAAQIIWLNFVTDGFLDVALAMEPKAKSLLWKKFERPSKYLVDSLMLQRMFIMAIPMAVGTLFLFKNYIGGEMDKALTISLVTLAFFQWYNAWNCRSESKSIFRINPFSNKFLVAATVLVFFLQILAVYHPTFQKILHTVPIEASEWIKIAIATSTIVVIEEVRKFLLRRQLMKQTG</sequence>
<dbReference type="InterPro" id="IPR001757">
    <property type="entry name" value="P_typ_ATPase"/>
</dbReference>
<dbReference type="InterPro" id="IPR036412">
    <property type="entry name" value="HAD-like_sf"/>
</dbReference>
<dbReference type="SUPFAM" id="SSF81653">
    <property type="entry name" value="Calcium ATPase, transduction domain A"/>
    <property type="match status" value="1"/>
</dbReference>
<evidence type="ECO:0000256" key="5">
    <source>
        <dbReference type="ARBA" id="ARBA00022741"/>
    </source>
</evidence>
<evidence type="ECO:0000259" key="12">
    <source>
        <dbReference type="Pfam" id="PF00689"/>
    </source>
</evidence>
<keyword evidence="7" id="KW-1278">Translocase</keyword>
<dbReference type="Gene3D" id="2.70.150.10">
    <property type="entry name" value="Calcium-transporting ATPase, cytoplasmic transduction domain A"/>
    <property type="match status" value="1"/>
</dbReference>
<evidence type="ECO:0000256" key="10">
    <source>
        <dbReference type="SAM" id="Phobius"/>
    </source>
</evidence>
<keyword evidence="9 10" id="KW-0472">Membrane</keyword>
<feature type="transmembrane region" description="Helical" evidence="10">
    <location>
        <begin position="196"/>
        <end position="222"/>
    </location>
</feature>
<dbReference type="SUPFAM" id="SSF81665">
    <property type="entry name" value="Calcium ATPase, transmembrane domain M"/>
    <property type="match status" value="1"/>
</dbReference>
<comment type="caution">
    <text evidence="13">The sequence shown here is derived from an EMBL/GenBank/DDBJ whole genome shotgun (WGS) entry which is preliminary data.</text>
</comment>
<dbReference type="NCBIfam" id="TIGR01494">
    <property type="entry name" value="ATPase_P-type"/>
    <property type="match status" value="2"/>
</dbReference>
<organism evidence="13 14">
    <name type="scientific">Candidatus Woesebacteria bacterium GW2011_GWB1_44_11b</name>
    <dbReference type="NCBI Taxonomy" id="1618580"/>
    <lineage>
        <taxon>Bacteria</taxon>
        <taxon>Candidatus Woeseibacteriota</taxon>
    </lineage>
</organism>
<feature type="domain" description="P-type ATPase A" evidence="11">
    <location>
        <begin position="36"/>
        <end position="148"/>
    </location>
</feature>
<dbReference type="SUPFAM" id="SSF56784">
    <property type="entry name" value="HAD-like"/>
    <property type="match status" value="1"/>
</dbReference>
<dbReference type="GO" id="GO:0016887">
    <property type="term" value="F:ATP hydrolysis activity"/>
    <property type="evidence" value="ECO:0007669"/>
    <property type="project" value="InterPro"/>
</dbReference>
<evidence type="ECO:0000313" key="14">
    <source>
        <dbReference type="Proteomes" id="UP000034192"/>
    </source>
</evidence>
<feature type="domain" description="Cation-transporting P-type ATPase C-terminal" evidence="12">
    <location>
        <begin position="637"/>
        <end position="807"/>
    </location>
</feature>
<keyword evidence="5" id="KW-0547">Nucleotide-binding</keyword>
<dbReference type="InterPro" id="IPR018303">
    <property type="entry name" value="ATPase_P-typ_P_site"/>
</dbReference>
<keyword evidence="8 10" id="KW-1133">Transmembrane helix</keyword>
<dbReference type="GO" id="GO:0005524">
    <property type="term" value="F:ATP binding"/>
    <property type="evidence" value="ECO:0007669"/>
    <property type="project" value="UniProtKB-KW"/>
</dbReference>
<dbReference type="Pfam" id="PF00689">
    <property type="entry name" value="Cation_ATPase_C"/>
    <property type="match status" value="1"/>
</dbReference>
<dbReference type="Gene3D" id="3.40.1110.10">
    <property type="entry name" value="Calcium-transporting ATPase, cytoplasmic domain N"/>
    <property type="match status" value="1"/>
</dbReference>
<evidence type="ECO:0000256" key="1">
    <source>
        <dbReference type="ARBA" id="ARBA00004651"/>
    </source>
</evidence>
<keyword evidence="6" id="KW-0067">ATP-binding</keyword>
<dbReference type="InterPro" id="IPR050510">
    <property type="entry name" value="Cation_transp_ATPase_P-type"/>
</dbReference>
<evidence type="ECO:0000256" key="6">
    <source>
        <dbReference type="ARBA" id="ARBA00022840"/>
    </source>
</evidence>
<feature type="transmembrane region" description="Helical" evidence="10">
    <location>
        <begin position="613"/>
        <end position="634"/>
    </location>
</feature>
<dbReference type="SFLD" id="SFLDS00003">
    <property type="entry name" value="Haloacid_Dehalogenase"/>
    <property type="match status" value="1"/>
</dbReference>
<dbReference type="PRINTS" id="PR00119">
    <property type="entry name" value="CATATPASE"/>
</dbReference>
<dbReference type="FunFam" id="3.40.50.1000:FF:000193">
    <property type="entry name" value="Plasma membrane calcium-transporting ATPase 2"/>
    <property type="match status" value="1"/>
</dbReference>
<dbReference type="SFLD" id="SFLDF00027">
    <property type="entry name" value="p-type_atpase"/>
    <property type="match status" value="1"/>
</dbReference>
<accession>A0A0G1IPN8</accession>
<dbReference type="Pfam" id="PF13246">
    <property type="entry name" value="Cation_ATPase"/>
    <property type="match status" value="1"/>
</dbReference>
<dbReference type="PRINTS" id="PR00120">
    <property type="entry name" value="HATPASE"/>
</dbReference>
<comment type="similarity">
    <text evidence="2">Belongs to the cation transport ATPase (P-type) (TC 3.A.3) family. Type IIA subfamily.</text>
</comment>
<evidence type="ECO:0000259" key="11">
    <source>
        <dbReference type="Pfam" id="PF00122"/>
    </source>
</evidence>
<dbReference type="Gene3D" id="1.20.1110.10">
    <property type="entry name" value="Calcium-transporting ATPase, transmembrane domain"/>
    <property type="match status" value="1"/>
</dbReference>
<evidence type="ECO:0000256" key="9">
    <source>
        <dbReference type="ARBA" id="ARBA00023136"/>
    </source>
</evidence>
<feature type="transmembrane region" description="Helical" evidence="10">
    <location>
        <begin position="167"/>
        <end position="190"/>
    </location>
</feature>
<feature type="transmembrane region" description="Helical" evidence="10">
    <location>
        <begin position="752"/>
        <end position="770"/>
    </location>
</feature>
<dbReference type="PANTHER" id="PTHR43294:SF21">
    <property type="entry name" value="CATION TRANSPORTING ATPASE"/>
    <property type="match status" value="1"/>
</dbReference>
<evidence type="ECO:0000256" key="2">
    <source>
        <dbReference type="ARBA" id="ARBA00005675"/>
    </source>
</evidence>
<evidence type="ECO:0000256" key="4">
    <source>
        <dbReference type="ARBA" id="ARBA00022692"/>
    </source>
</evidence>
<dbReference type="GO" id="GO:0005886">
    <property type="term" value="C:plasma membrane"/>
    <property type="evidence" value="ECO:0007669"/>
    <property type="project" value="UniProtKB-SubCell"/>
</dbReference>
<evidence type="ECO:0000256" key="8">
    <source>
        <dbReference type="ARBA" id="ARBA00022989"/>
    </source>
</evidence>
<dbReference type="InterPro" id="IPR023214">
    <property type="entry name" value="HAD_sf"/>
</dbReference>
<dbReference type="PROSITE" id="PS00154">
    <property type="entry name" value="ATPASE_E1_E2"/>
    <property type="match status" value="1"/>
</dbReference>
<feature type="transmembrane region" description="Helical" evidence="10">
    <location>
        <begin position="6"/>
        <end position="23"/>
    </location>
</feature>
<dbReference type="InterPro" id="IPR006068">
    <property type="entry name" value="ATPase_P-typ_cation-transptr_C"/>
</dbReference>
<comment type="subcellular location">
    <subcellularLocation>
        <location evidence="1">Cell membrane</location>
        <topology evidence="1">Multi-pass membrane protein</topology>
    </subcellularLocation>
</comment>
<dbReference type="Proteomes" id="UP000034192">
    <property type="component" value="Unassembled WGS sequence"/>
</dbReference>
<dbReference type="AlphaFoldDB" id="A0A0G1IPN8"/>
<proteinExistence type="inferred from homology"/>
<dbReference type="PATRIC" id="fig|1618580.3.peg.137"/>
<protein>
    <submittedName>
        <fullName evidence="13">ATPase</fullName>
    </submittedName>
</protein>
<keyword evidence="4 10" id="KW-0812">Transmembrane</keyword>
<dbReference type="Gene3D" id="3.40.50.1000">
    <property type="entry name" value="HAD superfamily/HAD-like"/>
    <property type="match status" value="1"/>
</dbReference>
<dbReference type="InterPro" id="IPR059000">
    <property type="entry name" value="ATPase_P-type_domA"/>
</dbReference>
<gene>
    <name evidence="13" type="ORF">UW21_C0008G0007</name>
</gene>
<dbReference type="InterPro" id="IPR044492">
    <property type="entry name" value="P_typ_ATPase_HD_dom"/>
</dbReference>
<dbReference type="InterPro" id="IPR023299">
    <property type="entry name" value="ATPase_P-typ_cyto_dom_N"/>
</dbReference>
<dbReference type="EMBL" id="LCHL01000008">
    <property type="protein sequence ID" value="KKT33747.1"/>
    <property type="molecule type" value="Genomic_DNA"/>
</dbReference>
<dbReference type="SFLD" id="SFLDG00002">
    <property type="entry name" value="C1.7:_P-type_atpase_like"/>
    <property type="match status" value="1"/>
</dbReference>
<dbReference type="SUPFAM" id="SSF81660">
    <property type="entry name" value="Metal cation-transporting ATPase, ATP-binding domain N"/>
    <property type="match status" value="1"/>
</dbReference>
<reference evidence="13 14" key="1">
    <citation type="journal article" date="2015" name="Nature">
        <title>rRNA introns, odd ribosomes, and small enigmatic genomes across a large radiation of phyla.</title>
        <authorList>
            <person name="Brown C.T."/>
            <person name="Hug L.A."/>
            <person name="Thomas B.C."/>
            <person name="Sharon I."/>
            <person name="Castelle C.J."/>
            <person name="Singh A."/>
            <person name="Wilkins M.J."/>
            <person name="Williams K.H."/>
            <person name="Banfield J.F."/>
        </authorList>
    </citation>
    <scope>NUCLEOTIDE SEQUENCE [LARGE SCALE GENOMIC DNA]</scope>
</reference>
<dbReference type="PANTHER" id="PTHR43294">
    <property type="entry name" value="SODIUM/POTASSIUM-TRANSPORTING ATPASE SUBUNIT ALPHA"/>
    <property type="match status" value="1"/>
</dbReference>
<evidence type="ECO:0000256" key="7">
    <source>
        <dbReference type="ARBA" id="ARBA00022967"/>
    </source>
</evidence>
<name>A0A0G1IPN8_9BACT</name>
<dbReference type="InterPro" id="IPR023298">
    <property type="entry name" value="ATPase_P-typ_TM_dom_sf"/>
</dbReference>
<keyword evidence="3" id="KW-1003">Cell membrane</keyword>
<dbReference type="InterPro" id="IPR008250">
    <property type="entry name" value="ATPase_P-typ_transduc_dom_A_sf"/>
</dbReference>
<evidence type="ECO:0000256" key="3">
    <source>
        <dbReference type="ARBA" id="ARBA00022475"/>
    </source>
</evidence>
<evidence type="ECO:0000313" key="13">
    <source>
        <dbReference type="EMBL" id="KKT33747.1"/>
    </source>
</evidence>
<feature type="transmembrane region" description="Helical" evidence="10">
    <location>
        <begin position="716"/>
        <end position="732"/>
    </location>
</feature>
<dbReference type="Pfam" id="PF00122">
    <property type="entry name" value="E1-E2_ATPase"/>
    <property type="match status" value="1"/>
</dbReference>
<feature type="transmembrane region" description="Helical" evidence="10">
    <location>
        <begin position="680"/>
        <end position="704"/>
    </location>
</feature>